<organism evidence="3 4">
    <name type="scientific">Eiseniibacteriota bacterium</name>
    <dbReference type="NCBI Taxonomy" id="2212470"/>
    <lineage>
        <taxon>Bacteria</taxon>
        <taxon>Candidatus Eiseniibacteriota</taxon>
    </lineage>
</organism>
<dbReference type="EMBL" id="VBOY01000079">
    <property type="protein sequence ID" value="TMQ64867.1"/>
    <property type="molecule type" value="Genomic_DNA"/>
</dbReference>
<accession>A0A538TML6</accession>
<dbReference type="Gene3D" id="3.40.50.11350">
    <property type="match status" value="1"/>
</dbReference>
<evidence type="ECO:0000256" key="2">
    <source>
        <dbReference type="ARBA" id="ARBA00022679"/>
    </source>
</evidence>
<proteinExistence type="predicted"/>
<dbReference type="PANTHER" id="PTHR11927">
    <property type="entry name" value="GALACTOSIDE 2-L-FUCOSYLTRANSFERASE"/>
    <property type="match status" value="1"/>
</dbReference>
<dbReference type="InterPro" id="IPR002516">
    <property type="entry name" value="Glyco_trans_11"/>
</dbReference>
<dbReference type="GO" id="GO:0008107">
    <property type="term" value="F:galactoside 2-alpha-L-fucosyltransferase activity"/>
    <property type="evidence" value="ECO:0007669"/>
    <property type="project" value="InterPro"/>
</dbReference>
<evidence type="ECO:0000313" key="4">
    <source>
        <dbReference type="Proteomes" id="UP000316609"/>
    </source>
</evidence>
<evidence type="ECO:0000313" key="3">
    <source>
        <dbReference type="EMBL" id="TMQ64867.1"/>
    </source>
</evidence>
<dbReference type="AlphaFoldDB" id="A0A538TML6"/>
<dbReference type="GO" id="GO:0005975">
    <property type="term" value="P:carbohydrate metabolic process"/>
    <property type="evidence" value="ECO:0007669"/>
    <property type="project" value="InterPro"/>
</dbReference>
<evidence type="ECO:0000256" key="1">
    <source>
        <dbReference type="ARBA" id="ARBA00022676"/>
    </source>
</evidence>
<keyword evidence="1 3" id="KW-0328">Glycosyltransferase</keyword>
<sequence>MITARLVGGMGNQLFQYAAGFALASRLGVALQLDRSWFHGRNERQYRLDAFSISARDATDEALRGAGIRYPGRLVRGLSRLGFRKWARMRGHVFEPGFTYWPGFRELGDGACLSGYWQSERYFEDVADAIRREFTLRHEPDAENQAALRAIRGCEAVAIHVRRGDYAADARSRQYHGTTSLEYYEAAVRRILSITPDPVFFMFSDDPAWAKKSLRVSAPTVHVTHNGAARDYEDLRLMSACRHHIIANSTFSWWGAWLADPSRQRVIAPERWFQDGPDTRDLIPARWERI</sequence>
<dbReference type="Proteomes" id="UP000316609">
    <property type="component" value="Unassembled WGS sequence"/>
</dbReference>
<dbReference type="Pfam" id="PF01531">
    <property type="entry name" value="Glyco_transf_11"/>
    <property type="match status" value="1"/>
</dbReference>
<protein>
    <submittedName>
        <fullName evidence="3">Alpha-1,2-fucosyltransferase</fullName>
    </submittedName>
</protein>
<keyword evidence="2 3" id="KW-0808">Transferase</keyword>
<gene>
    <name evidence="3" type="ORF">E6K78_08670</name>
</gene>
<name>A0A538TML6_UNCEI</name>
<comment type="caution">
    <text evidence="3">The sequence shown here is derived from an EMBL/GenBank/DDBJ whole genome shotgun (WGS) entry which is preliminary data.</text>
</comment>
<dbReference type="PANTHER" id="PTHR11927:SF9">
    <property type="entry name" value="L-FUCOSYLTRANSFERASE"/>
    <property type="match status" value="1"/>
</dbReference>
<reference evidence="3 4" key="1">
    <citation type="journal article" date="2019" name="Nat. Microbiol.">
        <title>Mediterranean grassland soil C-N compound turnover is dependent on rainfall and depth, and is mediated by genomically divergent microorganisms.</title>
        <authorList>
            <person name="Diamond S."/>
            <person name="Andeer P.F."/>
            <person name="Li Z."/>
            <person name="Crits-Christoph A."/>
            <person name="Burstein D."/>
            <person name="Anantharaman K."/>
            <person name="Lane K.R."/>
            <person name="Thomas B.C."/>
            <person name="Pan C."/>
            <person name="Northen T.R."/>
            <person name="Banfield J.F."/>
        </authorList>
    </citation>
    <scope>NUCLEOTIDE SEQUENCE [LARGE SCALE GENOMIC DNA]</scope>
    <source>
        <strain evidence="3">WS_8</strain>
    </source>
</reference>
<dbReference type="CDD" id="cd11301">
    <property type="entry name" value="Fut1_Fut2_like"/>
    <property type="match status" value="1"/>
</dbReference>
<dbReference type="GO" id="GO:0016020">
    <property type="term" value="C:membrane"/>
    <property type="evidence" value="ECO:0007669"/>
    <property type="project" value="InterPro"/>
</dbReference>